<dbReference type="RefSeq" id="WP_168353769.1">
    <property type="nucleotide sequence ID" value="NZ_JABXJK010000103.1"/>
</dbReference>
<accession>A0ABD4HSE9</accession>
<reference evidence="1 2" key="1">
    <citation type="submission" date="2020-06" db="EMBL/GenBank/DDBJ databases">
        <title>Crossreactivity between MHC class I-restricted antigens from cancer cells and an enterococcal bacteriophage.</title>
        <authorList>
            <person name="Fluckiger A."/>
            <person name="Daillere R."/>
            <person name="Sassi M."/>
            <person name="Cattoir V."/>
            <person name="Kroemer G."/>
            <person name="Zitvogel L."/>
        </authorList>
    </citation>
    <scope>NUCLEOTIDE SEQUENCE [LARGE SCALE GENOMIC DNA]</scope>
    <source>
        <strain evidence="1 2">EG4</strain>
    </source>
</reference>
<comment type="caution">
    <text evidence="1">The sequence shown here is derived from an EMBL/GenBank/DDBJ whole genome shotgun (WGS) entry which is preliminary data.</text>
</comment>
<dbReference type="EMBL" id="JABXJK010000103">
    <property type="protein sequence ID" value="MBA0974439.1"/>
    <property type="molecule type" value="Genomic_DNA"/>
</dbReference>
<sequence length="57" mass="6550">MKKQIIEVSAQVESIENAKELLADLEVLNEKYDVNFCIEKNNYSLPLEDFPTEDTTS</sequence>
<dbReference type="AlphaFoldDB" id="A0ABD4HSE9"/>
<dbReference type="Proteomes" id="UP000571857">
    <property type="component" value="Unassembled WGS sequence"/>
</dbReference>
<gene>
    <name evidence="1" type="ORF">HWH42_17880</name>
</gene>
<evidence type="ECO:0000313" key="2">
    <source>
        <dbReference type="Proteomes" id="UP000571857"/>
    </source>
</evidence>
<name>A0ABD4HSE9_ENTGA</name>
<proteinExistence type="predicted"/>
<protein>
    <submittedName>
        <fullName evidence="1">Uncharacterized protein</fullName>
    </submittedName>
</protein>
<organism evidence="1 2">
    <name type="scientific">Enterococcus gallinarum</name>
    <dbReference type="NCBI Taxonomy" id="1353"/>
    <lineage>
        <taxon>Bacteria</taxon>
        <taxon>Bacillati</taxon>
        <taxon>Bacillota</taxon>
        <taxon>Bacilli</taxon>
        <taxon>Lactobacillales</taxon>
        <taxon>Enterococcaceae</taxon>
        <taxon>Enterococcus</taxon>
    </lineage>
</organism>
<evidence type="ECO:0000313" key="1">
    <source>
        <dbReference type="EMBL" id="MBA0974439.1"/>
    </source>
</evidence>